<proteinExistence type="predicted"/>
<evidence type="ECO:0000313" key="1">
    <source>
        <dbReference type="EMBL" id="EKD44653.1"/>
    </source>
</evidence>
<reference evidence="1" key="1">
    <citation type="journal article" date="2012" name="Science">
        <title>Fermentation, hydrogen, and sulfur metabolism in multiple uncultivated bacterial phyla.</title>
        <authorList>
            <person name="Wrighton K.C."/>
            <person name="Thomas B.C."/>
            <person name="Sharon I."/>
            <person name="Miller C.S."/>
            <person name="Castelle C.J."/>
            <person name="VerBerkmoes N.C."/>
            <person name="Wilkins M.J."/>
            <person name="Hettich R.L."/>
            <person name="Lipton M.S."/>
            <person name="Williams K.H."/>
            <person name="Long P.E."/>
            <person name="Banfield J.F."/>
        </authorList>
    </citation>
    <scope>NUCLEOTIDE SEQUENCE [LARGE SCALE GENOMIC DNA]</scope>
</reference>
<organism evidence="1">
    <name type="scientific">uncultured bacterium</name>
    <name type="common">gcode 4</name>
    <dbReference type="NCBI Taxonomy" id="1234023"/>
    <lineage>
        <taxon>Bacteria</taxon>
        <taxon>environmental samples</taxon>
    </lineage>
</organism>
<protein>
    <recommendedName>
        <fullName evidence="2">Abortive infection bacteriophage resistance protein</fullName>
    </recommendedName>
</protein>
<dbReference type="AlphaFoldDB" id="K1ZJT8"/>
<gene>
    <name evidence="1" type="ORF">ACD_71C00057G0006</name>
</gene>
<dbReference type="Pfam" id="PF07751">
    <property type="entry name" value="Abi_2"/>
    <property type="match status" value="1"/>
</dbReference>
<dbReference type="InterPro" id="IPR011664">
    <property type="entry name" value="Abi_system_AbiD/AbiF-like"/>
</dbReference>
<name>K1ZJT8_9BACT</name>
<evidence type="ECO:0008006" key="2">
    <source>
        <dbReference type="Google" id="ProtNLM"/>
    </source>
</evidence>
<dbReference type="EMBL" id="AMFJ01028788">
    <property type="protein sequence ID" value="EKD44653.1"/>
    <property type="molecule type" value="Genomic_DNA"/>
</dbReference>
<comment type="caution">
    <text evidence="1">The sequence shown here is derived from an EMBL/GenBank/DDBJ whole genome shotgun (WGS) entry which is preliminary data.</text>
</comment>
<sequence length="304" mass="36715">MKYLKPPVAIDKQILLLQSRWLSIVDEKEAIHRLEHTGYFRLSGYFKYYQNDDNTFLDTVTFEQVWDIYIFDRKLRLLTIDAIEKIEISLKANINYRMSLLGGCFWYKDNDFFDTSEDWKLEIYNKLNSHIQEIKDKSSAVFVTAYFEKYTSETHLPSWMLFEELTIGEVSNLYKILKKEYRQEIANVYGTYNIDLWKWIQLLVNLRNISAHHARLWNRRYISKPRTWDVIFKKHYQTKDNLFWGLDVIPNYYNASLIIHYLLGTINKNFSWVDDLENLFSEHPNIPKKSMWFDEKSFSILRSI</sequence>
<accession>K1ZJT8</accession>